<keyword evidence="19" id="KW-1185">Reference proteome</keyword>
<evidence type="ECO:0000256" key="4">
    <source>
        <dbReference type="ARBA" id="ARBA00022763"/>
    </source>
</evidence>
<evidence type="ECO:0000313" key="18">
    <source>
        <dbReference type="EMBL" id="PQD95899.1"/>
    </source>
</evidence>
<keyword evidence="11" id="KW-0413">Isomerase</keyword>
<dbReference type="CDD" id="cd04488">
    <property type="entry name" value="RecG_wedge_OBF"/>
    <property type="match status" value="1"/>
</dbReference>
<evidence type="ECO:0000313" key="19">
    <source>
        <dbReference type="Proteomes" id="UP000239663"/>
    </source>
</evidence>
<comment type="catalytic activity">
    <reaction evidence="12 15">
        <text>Couples ATP hydrolysis with the unwinding of duplex DNA by translocating in the 3'-5' direction.</text>
        <dbReference type="EC" id="5.6.2.4"/>
    </reaction>
</comment>
<comment type="function">
    <text evidence="15">Plays a critical role in recombination and DNA repair. Helps process Holliday junction intermediates to mature products by catalyzing branch migration. Has replication fork regression activity, unwinds stalled or blocked replication forks to make a HJ that can be resolved. Has a DNA unwinding activity characteristic of a DNA helicase with 3'-5' polarity.</text>
</comment>
<dbReference type="Pfam" id="PF00270">
    <property type="entry name" value="DEAD"/>
    <property type="match status" value="1"/>
</dbReference>
<comment type="catalytic activity">
    <reaction evidence="14 15">
        <text>ATP + H2O = ADP + phosphate + H(+)</text>
        <dbReference type="Rhea" id="RHEA:13065"/>
        <dbReference type="ChEBI" id="CHEBI:15377"/>
        <dbReference type="ChEBI" id="CHEBI:15378"/>
        <dbReference type="ChEBI" id="CHEBI:30616"/>
        <dbReference type="ChEBI" id="CHEBI:43474"/>
        <dbReference type="ChEBI" id="CHEBI:456216"/>
        <dbReference type="EC" id="5.6.2.4"/>
    </reaction>
</comment>
<protein>
    <recommendedName>
        <fullName evidence="2 15">ATP-dependent DNA helicase RecG</fullName>
        <ecNumber evidence="13 15">5.6.2.4</ecNumber>
    </recommendedName>
</protein>
<evidence type="ECO:0000259" key="17">
    <source>
        <dbReference type="PROSITE" id="PS51194"/>
    </source>
</evidence>
<evidence type="ECO:0000256" key="8">
    <source>
        <dbReference type="ARBA" id="ARBA00023125"/>
    </source>
</evidence>
<dbReference type="Pfam" id="PF00271">
    <property type="entry name" value="Helicase_C"/>
    <property type="match status" value="1"/>
</dbReference>
<dbReference type="SMART" id="SM00490">
    <property type="entry name" value="HELICc"/>
    <property type="match status" value="1"/>
</dbReference>
<dbReference type="RefSeq" id="WP_104849042.1">
    <property type="nucleotide sequence ID" value="NZ_PKOZ01000003.1"/>
</dbReference>
<dbReference type="InterPro" id="IPR012340">
    <property type="entry name" value="NA-bd_OB-fold"/>
</dbReference>
<comment type="similarity">
    <text evidence="1 15">Belongs to the helicase family. RecG subfamily.</text>
</comment>
<evidence type="ECO:0000256" key="14">
    <source>
        <dbReference type="ARBA" id="ARBA00048988"/>
    </source>
</evidence>
<accession>A0A2S7N1K3</accession>
<dbReference type="GO" id="GO:0016887">
    <property type="term" value="F:ATP hydrolysis activity"/>
    <property type="evidence" value="ECO:0007669"/>
    <property type="project" value="RHEA"/>
</dbReference>
<dbReference type="InterPro" id="IPR011545">
    <property type="entry name" value="DEAD/DEAH_box_helicase_dom"/>
</dbReference>
<dbReference type="CDD" id="cd17992">
    <property type="entry name" value="DEXHc_RecG"/>
    <property type="match status" value="1"/>
</dbReference>
<evidence type="ECO:0000256" key="13">
    <source>
        <dbReference type="ARBA" id="ARBA00034808"/>
    </source>
</evidence>
<dbReference type="NCBIfam" id="NF008168">
    <property type="entry name" value="PRK10917.2-2"/>
    <property type="match status" value="1"/>
</dbReference>
<evidence type="ECO:0000259" key="16">
    <source>
        <dbReference type="PROSITE" id="PS51192"/>
    </source>
</evidence>
<dbReference type="Pfam" id="PF17191">
    <property type="entry name" value="RecG_wedge"/>
    <property type="match status" value="1"/>
</dbReference>
<keyword evidence="8" id="KW-0238">DNA-binding</keyword>
<dbReference type="GO" id="GO:0043138">
    <property type="term" value="F:3'-5' DNA helicase activity"/>
    <property type="evidence" value="ECO:0007669"/>
    <property type="project" value="UniProtKB-EC"/>
</dbReference>
<evidence type="ECO:0000256" key="15">
    <source>
        <dbReference type="RuleBase" id="RU363016"/>
    </source>
</evidence>
<evidence type="ECO:0000256" key="5">
    <source>
        <dbReference type="ARBA" id="ARBA00022801"/>
    </source>
</evidence>
<dbReference type="InterPro" id="IPR045562">
    <property type="entry name" value="RecG_dom3_C"/>
</dbReference>
<evidence type="ECO:0000256" key="9">
    <source>
        <dbReference type="ARBA" id="ARBA00023172"/>
    </source>
</evidence>
<feature type="domain" description="Helicase ATP-binding" evidence="16">
    <location>
        <begin position="271"/>
        <end position="432"/>
    </location>
</feature>
<evidence type="ECO:0000256" key="7">
    <source>
        <dbReference type="ARBA" id="ARBA00022840"/>
    </source>
</evidence>
<dbReference type="InterPro" id="IPR004609">
    <property type="entry name" value="ATP-dep_DNA_helicase_RecG"/>
</dbReference>
<keyword evidence="10 15" id="KW-0234">DNA repair</keyword>
<dbReference type="AlphaFoldDB" id="A0A2S7N1K3"/>
<dbReference type="PROSITE" id="PS51194">
    <property type="entry name" value="HELICASE_CTER"/>
    <property type="match status" value="1"/>
</dbReference>
<proteinExistence type="inferred from homology"/>
<dbReference type="GO" id="GO:0006310">
    <property type="term" value="P:DNA recombination"/>
    <property type="evidence" value="ECO:0007669"/>
    <property type="project" value="UniProtKB-UniRule"/>
</dbReference>
<dbReference type="NCBIfam" id="NF008165">
    <property type="entry name" value="PRK10917.1-3"/>
    <property type="match status" value="1"/>
</dbReference>
<keyword evidence="5 15" id="KW-0378">Hydrolase</keyword>
<dbReference type="OrthoDB" id="9804325at2"/>
<comment type="caution">
    <text evidence="18">The sequence shown here is derived from an EMBL/GenBank/DDBJ whole genome shotgun (WGS) entry which is preliminary data.</text>
</comment>
<dbReference type="SUPFAM" id="SSF52540">
    <property type="entry name" value="P-loop containing nucleoside triphosphate hydrolases"/>
    <property type="match status" value="2"/>
</dbReference>
<dbReference type="PANTHER" id="PTHR47964">
    <property type="entry name" value="ATP-DEPENDENT DNA HELICASE HOMOLOG RECG, CHLOROPLASTIC"/>
    <property type="match status" value="1"/>
</dbReference>
<dbReference type="PROSITE" id="PS51192">
    <property type="entry name" value="HELICASE_ATP_BIND_1"/>
    <property type="match status" value="1"/>
</dbReference>
<feature type="domain" description="Helicase C-terminal" evidence="17">
    <location>
        <begin position="451"/>
        <end position="616"/>
    </location>
</feature>
<dbReference type="SMART" id="SM00487">
    <property type="entry name" value="DEXDc"/>
    <property type="match status" value="1"/>
</dbReference>
<dbReference type="Gene3D" id="2.40.50.140">
    <property type="entry name" value="Nucleic acid-binding proteins"/>
    <property type="match status" value="1"/>
</dbReference>
<dbReference type="NCBIfam" id="TIGR00643">
    <property type="entry name" value="recG"/>
    <property type="match status" value="1"/>
</dbReference>
<dbReference type="GO" id="GO:0006281">
    <property type="term" value="P:DNA repair"/>
    <property type="evidence" value="ECO:0007669"/>
    <property type="project" value="UniProtKB-UniRule"/>
</dbReference>
<keyword evidence="4 15" id="KW-0227">DNA damage</keyword>
<dbReference type="InterPro" id="IPR001650">
    <property type="entry name" value="Helicase_C-like"/>
</dbReference>
<evidence type="ECO:0000256" key="1">
    <source>
        <dbReference type="ARBA" id="ARBA00007504"/>
    </source>
</evidence>
<dbReference type="Pfam" id="PF19833">
    <property type="entry name" value="RecG_dom3_C"/>
    <property type="match status" value="1"/>
</dbReference>
<keyword evidence="9 15" id="KW-0233">DNA recombination</keyword>
<evidence type="ECO:0000256" key="11">
    <source>
        <dbReference type="ARBA" id="ARBA00023235"/>
    </source>
</evidence>
<organism evidence="18 19">
    <name type="scientific">Pradoshia eiseniae</name>
    <dbReference type="NCBI Taxonomy" id="2064768"/>
    <lineage>
        <taxon>Bacteria</taxon>
        <taxon>Bacillati</taxon>
        <taxon>Bacillota</taxon>
        <taxon>Bacilli</taxon>
        <taxon>Bacillales</taxon>
        <taxon>Bacillaceae</taxon>
        <taxon>Pradoshia</taxon>
    </lineage>
</organism>
<sequence>MNPLAQLSVDELKGVGAESRILLESVGIHTIDDLLNYFPYRYEDYRVKDIVEAAHDERITIEGTIQSAPNLSYFGRKKSRLTFKLLTGRHLITVLFFNQPYIKNKLALNEVITVTGKWDKNRLTLTASEYKLNAVARTHEFEPVYHTRGDLSVKMLRKWIKQAYTDYYTDILEILPERYLTQYKLPPRNIAMRYLHFPKDSLEVKQAHRRFVYEEFLLFQLKMQALRKINRESSNGKAHAFDNGKVKDFISSLPFELTDAQKKVVNEILADMRSPYRMNRLLQGDVGSGKTVVAAILLYAAVTAGSQGALMVPTEILAEQHANSLYDLLTPFGVKVALLTSSVKGKRRKEMMELLAVGEIDVLIGTHALIQKDVNFKDLGLVITDEQHRFGVSQRRILRDKGESPDVLFMTATPIPRTLAITAFGEMDVSIIDQLPSGRKAIETYWAKHSMLNRILQFMEKELAKGRQAYVICPLIEESEKLDLQNVLDVHTAMTQYFTPKYTVGLMHGKLSADEKDEVMRGFGKNDIQILVSTTVVEVGVNVPNASVMVIYDAERFGLSQLHQLRGRVGRGAEQSYCILIADPKTEVGIERLTAMCETSDGFVLSEKDLELRGPGDFFGSKQSGLPEFKMADMVHDYRALETARKDADELVNSREFWESEEFAHLRDYLNASGILEGEKLD</sequence>
<evidence type="ECO:0000256" key="6">
    <source>
        <dbReference type="ARBA" id="ARBA00022806"/>
    </source>
</evidence>
<evidence type="ECO:0000256" key="2">
    <source>
        <dbReference type="ARBA" id="ARBA00017846"/>
    </source>
</evidence>
<keyword evidence="3 15" id="KW-0547">Nucleotide-binding</keyword>
<evidence type="ECO:0000256" key="3">
    <source>
        <dbReference type="ARBA" id="ARBA00022741"/>
    </source>
</evidence>
<dbReference type="EC" id="5.6.2.4" evidence="13 15"/>
<dbReference type="GO" id="GO:0003677">
    <property type="term" value="F:DNA binding"/>
    <property type="evidence" value="ECO:0007669"/>
    <property type="project" value="UniProtKB-KW"/>
</dbReference>
<dbReference type="InterPro" id="IPR033454">
    <property type="entry name" value="RecG_wedge"/>
</dbReference>
<evidence type="ECO:0000256" key="12">
    <source>
        <dbReference type="ARBA" id="ARBA00034617"/>
    </source>
</evidence>
<dbReference type="SUPFAM" id="SSF50249">
    <property type="entry name" value="Nucleic acid-binding proteins"/>
    <property type="match status" value="1"/>
</dbReference>
<dbReference type="Gene3D" id="3.40.50.300">
    <property type="entry name" value="P-loop containing nucleotide triphosphate hydrolases"/>
    <property type="match status" value="2"/>
</dbReference>
<dbReference type="CDD" id="cd18811">
    <property type="entry name" value="SF2_C_RecG"/>
    <property type="match status" value="1"/>
</dbReference>
<name>A0A2S7N1K3_9BACI</name>
<gene>
    <name evidence="18" type="ORF">CYL18_08425</name>
</gene>
<dbReference type="EMBL" id="PKOZ01000003">
    <property type="protein sequence ID" value="PQD95899.1"/>
    <property type="molecule type" value="Genomic_DNA"/>
</dbReference>
<keyword evidence="6 15" id="KW-0347">Helicase</keyword>
<reference evidence="18 19" key="1">
    <citation type="submission" date="2017-12" db="EMBL/GenBank/DDBJ databases">
        <title>Taxonomic description and draft genome of Pradoshia cofamensis Gen. nov., sp. nov., a thermotolerant bacillale isolated from anterior gut of earthworm Eisenia fetida.</title>
        <authorList>
            <person name="Saha T."/>
            <person name="Chakraborty R."/>
        </authorList>
    </citation>
    <scope>NUCLEOTIDE SEQUENCE [LARGE SCALE GENOMIC DNA]</scope>
    <source>
        <strain evidence="18 19">EAG3</strain>
    </source>
</reference>
<dbReference type="InterPro" id="IPR047112">
    <property type="entry name" value="RecG/Mfd"/>
</dbReference>
<dbReference type="PANTHER" id="PTHR47964:SF1">
    <property type="entry name" value="ATP-DEPENDENT DNA HELICASE HOMOLOG RECG, CHLOROPLASTIC"/>
    <property type="match status" value="1"/>
</dbReference>
<dbReference type="InterPro" id="IPR027417">
    <property type="entry name" value="P-loop_NTPase"/>
</dbReference>
<evidence type="ECO:0000256" key="10">
    <source>
        <dbReference type="ARBA" id="ARBA00023204"/>
    </source>
</evidence>
<keyword evidence="7 15" id="KW-0067">ATP-binding</keyword>
<dbReference type="InterPro" id="IPR014001">
    <property type="entry name" value="Helicase_ATP-bd"/>
</dbReference>
<dbReference type="GO" id="GO:0005524">
    <property type="term" value="F:ATP binding"/>
    <property type="evidence" value="ECO:0007669"/>
    <property type="project" value="UniProtKB-KW"/>
</dbReference>
<dbReference type="Proteomes" id="UP000239663">
    <property type="component" value="Unassembled WGS sequence"/>
</dbReference>